<dbReference type="FunCoup" id="B4N7C8">
    <property type="interactions" value="90"/>
</dbReference>
<keyword evidence="3" id="KW-0812">Transmembrane</keyword>
<proteinExistence type="inferred from homology"/>
<dbReference type="EMBL" id="CH964182">
    <property type="protein sequence ID" value="EDW80269.2"/>
    <property type="molecule type" value="Genomic_DNA"/>
</dbReference>
<evidence type="ECO:0000313" key="5">
    <source>
        <dbReference type="EMBL" id="EDW80269.2"/>
    </source>
</evidence>
<dbReference type="InterPro" id="IPR001736">
    <property type="entry name" value="PLipase_D/transphosphatidylase"/>
</dbReference>
<dbReference type="SUPFAM" id="SSF56024">
    <property type="entry name" value="Phospholipase D/nuclease"/>
    <property type="match status" value="2"/>
</dbReference>
<feature type="region of interest" description="Disordered" evidence="2">
    <location>
        <begin position="1"/>
        <end position="29"/>
    </location>
</feature>
<reference evidence="5 6" key="1">
    <citation type="journal article" date="2007" name="Nature">
        <title>Evolution of genes and genomes on the Drosophila phylogeny.</title>
        <authorList>
            <consortium name="Drosophila 12 Genomes Consortium"/>
            <person name="Clark A.G."/>
            <person name="Eisen M.B."/>
            <person name="Smith D.R."/>
            <person name="Bergman C.M."/>
            <person name="Oliver B."/>
            <person name="Markow T.A."/>
            <person name="Kaufman T.C."/>
            <person name="Kellis M."/>
            <person name="Gelbart W."/>
            <person name="Iyer V.N."/>
            <person name="Pollard D.A."/>
            <person name="Sackton T.B."/>
            <person name="Larracuente A.M."/>
            <person name="Singh N.D."/>
            <person name="Abad J.P."/>
            <person name="Abt D.N."/>
            <person name="Adryan B."/>
            <person name="Aguade M."/>
            <person name="Akashi H."/>
            <person name="Anderson W.W."/>
            <person name="Aquadro C.F."/>
            <person name="Ardell D.H."/>
            <person name="Arguello R."/>
            <person name="Artieri C.G."/>
            <person name="Barbash D.A."/>
            <person name="Barker D."/>
            <person name="Barsanti P."/>
            <person name="Batterham P."/>
            <person name="Batzoglou S."/>
            <person name="Begun D."/>
            <person name="Bhutkar A."/>
            <person name="Blanco E."/>
            <person name="Bosak S.A."/>
            <person name="Bradley R.K."/>
            <person name="Brand A.D."/>
            <person name="Brent M.R."/>
            <person name="Brooks A.N."/>
            <person name="Brown R.H."/>
            <person name="Butlin R.K."/>
            <person name="Caggese C."/>
            <person name="Calvi B.R."/>
            <person name="Bernardo de Carvalho A."/>
            <person name="Caspi A."/>
            <person name="Castrezana S."/>
            <person name="Celniker S.E."/>
            <person name="Chang J.L."/>
            <person name="Chapple C."/>
            <person name="Chatterji S."/>
            <person name="Chinwalla A."/>
            <person name="Civetta A."/>
            <person name="Clifton S.W."/>
            <person name="Comeron J.M."/>
            <person name="Costello J.C."/>
            <person name="Coyne J.A."/>
            <person name="Daub J."/>
            <person name="David R.G."/>
            <person name="Delcher A.L."/>
            <person name="Delehaunty K."/>
            <person name="Do C.B."/>
            <person name="Ebling H."/>
            <person name="Edwards K."/>
            <person name="Eickbush T."/>
            <person name="Evans J.D."/>
            <person name="Filipski A."/>
            <person name="Findeiss S."/>
            <person name="Freyhult E."/>
            <person name="Fulton L."/>
            <person name="Fulton R."/>
            <person name="Garcia A.C."/>
            <person name="Gardiner A."/>
            <person name="Garfield D.A."/>
            <person name="Garvin B.E."/>
            <person name="Gibson G."/>
            <person name="Gilbert D."/>
            <person name="Gnerre S."/>
            <person name="Godfrey J."/>
            <person name="Good R."/>
            <person name="Gotea V."/>
            <person name="Gravely B."/>
            <person name="Greenberg A.J."/>
            <person name="Griffiths-Jones S."/>
            <person name="Gross S."/>
            <person name="Guigo R."/>
            <person name="Gustafson E.A."/>
            <person name="Haerty W."/>
            <person name="Hahn M.W."/>
            <person name="Halligan D.L."/>
            <person name="Halpern A.L."/>
            <person name="Halter G.M."/>
            <person name="Han M.V."/>
            <person name="Heger A."/>
            <person name="Hillier L."/>
            <person name="Hinrichs A.S."/>
            <person name="Holmes I."/>
            <person name="Hoskins R.A."/>
            <person name="Hubisz M.J."/>
            <person name="Hultmark D."/>
            <person name="Huntley M.A."/>
            <person name="Jaffe D.B."/>
            <person name="Jagadeeshan S."/>
            <person name="Jeck W.R."/>
            <person name="Johnson J."/>
            <person name="Jones C.D."/>
            <person name="Jordan W.C."/>
            <person name="Karpen G.H."/>
            <person name="Kataoka E."/>
            <person name="Keightley P.D."/>
            <person name="Kheradpour P."/>
            <person name="Kirkness E.F."/>
            <person name="Koerich L.B."/>
            <person name="Kristiansen K."/>
            <person name="Kudrna D."/>
            <person name="Kulathinal R.J."/>
            <person name="Kumar S."/>
            <person name="Kwok R."/>
            <person name="Lander E."/>
            <person name="Langley C.H."/>
            <person name="Lapoint R."/>
            <person name="Lazzaro B.P."/>
            <person name="Lee S.J."/>
            <person name="Levesque L."/>
            <person name="Li R."/>
            <person name="Lin C.F."/>
            <person name="Lin M.F."/>
            <person name="Lindblad-Toh K."/>
            <person name="Llopart A."/>
            <person name="Long M."/>
            <person name="Low L."/>
            <person name="Lozovsky E."/>
            <person name="Lu J."/>
            <person name="Luo M."/>
            <person name="Machado C.A."/>
            <person name="Makalowski W."/>
            <person name="Marzo M."/>
            <person name="Matsuda M."/>
            <person name="Matzkin L."/>
            <person name="McAllister B."/>
            <person name="McBride C.S."/>
            <person name="McKernan B."/>
            <person name="McKernan K."/>
            <person name="Mendez-Lago M."/>
            <person name="Minx P."/>
            <person name="Mollenhauer M.U."/>
            <person name="Montooth K."/>
            <person name="Mount S.M."/>
            <person name="Mu X."/>
            <person name="Myers E."/>
            <person name="Negre B."/>
            <person name="Newfeld S."/>
            <person name="Nielsen R."/>
            <person name="Noor M.A."/>
            <person name="O'Grady P."/>
            <person name="Pachter L."/>
            <person name="Papaceit M."/>
            <person name="Parisi M.J."/>
            <person name="Parisi M."/>
            <person name="Parts L."/>
            <person name="Pedersen J.S."/>
            <person name="Pesole G."/>
            <person name="Phillippy A.M."/>
            <person name="Ponting C.P."/>
            <person name="Pop M."/>
            <person name="Porcelli D."/>
            <person name="Powell J.R."/>
            <person name="Prohaska S."/>
            <person name="Pruitt K."/>
            <person name="Puig M."/>
            <person name="Quesneville H."/>
            <person name="Ram K.R."/>
            <person name="Rand D."/>
            <person name="Rasmussen M.D."/>
            <person name="Reed L.K."/>
            <person name="Reenan R."/>
            <person name="Reily A."/>
            <person name="Remington K.A."/>
            <person name="Rieger T.T."/>
            <person name="Ritchie M.G."/>
            <person name="Robin C."/>
            <person name="Rogers Y.H."/>
            <person name="Rohde C."/>
            <person name="Rozas J."/>
            <person name="Rubenfield M.J."/>
            <person name="Ruiz A."/>
            <person name="Russo S."/>
            <person name="Salzberg S.L."/>
            <person name="Sanchez-Gracia A."/>
            <person name="Saranga D.J."/>
            <person name="Sato H."/>
            <person name="Schaeffer S.W."/>
            <person name="Schatz M.C."/>
            <person name="Schlenke T."/>
            <person name="Schwartz R."/>
            <person name="Segarra C."/>
            <person name="Singh R.S."/>
            <person name="Sirot L."/>
            <person name="Sirota M."/>
            <person name="Sisneros N.B."/>
            <person name="Smith C.D."/>
            <person name="Smith T.F."/>
            <person name="Spieth J."/>
            <person name="Stage D.E."/>
            <person name="Stark A."/>
            <person name="Stephan W."/>
            <person name="Strausberg R.L."/>
            <person name="Strempel S."/>
            <person name="Sturgill D."/>
            <person name="Sutton G."/>
            <person name="Sutton G.G."/>
            <person name="Tao W."/>
            <person name="Teichmann S."/>
            <person name="Tobari Y.N."/>
            <person name="Tomimura Y."/>
            <person name="Tsolas J.M."/>
            <person name="Valente V.L."/>
            <person name="Venter E."/>
            <person name="Venter J.C."/>
            <person name="Vicario S."/>
            <person name="Vieira F.G."/>
            <person name="Vilella A.J."/>
            <person name="Villasante A."/>
            <person name="Walenz B."/>
            <person name="Wang J."/>
            <person name="Wasserman M."/>
            <person name="Watts T."/>
            <person name="Wilson D."/>
            <person name="Wilson R.K."/>
            <person name="Wing R.A."/>
            <person name="Wolfner M.F."/>
            <person name="Wong A."/>
            <person name="Wong G.K."/>
            <person name="Wu C.I."/>
            <person name="Wu G."/>
            <person name="Yamamoto D."/>
            <person name="Yang H.P."/>
            <person name="Yang S.P."/>
            <person name="Yorke J.A."/>
            <person name="Yoshida K."/>
            <person name="Zdobnov E."/>
            <person name="Zhang P."/>
            <person name="Zhang Y."/>
            <person name="Zimin A.V."/>
            <person name="Baldwin J."/>
            <person name="Abdouelleil A."/>
            <person name="Abdulkadir J."/>
            <person name="Abebe A."/>
            <person name="Abera B."/>
            <person name="Abreu J."/>
            <person name="Acer S.C."/>
            <person name="Aftuck L."/>
            <person name="Alexander A."/>
            <person name="An P."/>
            <person name="Anderson E."/>
            <person name="Anderson S."/>
            <person name="Arachi H."/>
            <person name="Azer M."/>
            <person name="Bachantsang P."/>
            <person name="Barry A."/>
            <person name="Bayul T."/>
            <person name="Berlin A."/>
            <person name="Bessette D."/>
            <person name="Bloom T."/>
            <person name="Blye J."/>
            <person name="Boguslavskiy L."/>
            <person name="Bonnet C."/>
            <person name="Boukhgalter B."/>
            <person name="Bourzgui I."/>
            <person name="Brown A."/>
            <person name="Cahill P."/>
            <person name="Channer S."/>
            <person name="Cheshatsang Y."/>
            <person name="Chuda L."/>
            <person name="Citroen M."/>
            <person name="Collymore A."/>
            <person name="Cooke P."/>
            <person name="Costello M."/>
            <person name="D'Aco K."/>
            <person name="Daza R."/>
            <person name="De Haan G."/>
            <person name="DeGray S."/>
            <person name="DeMaso C."/>
            <person name="Dhargay N."/>
            <person name="Dooley K."/>
            <person name="Dooley E."/>
            <person name="Doricent M."/>
            <person name="Dorje P."/>
            <person name="Dorjee K."/>
            <person name="Dupes A."/>
            <person name="Elong R."/>
            <person name="Falk J."/>
            <person name="Farina A."/>
            <person name="Faro S."/>
            <person name="Ferguson D."/>
            <person name="Fisher S."/>
            <person name="Foley C.D."/>
            <person name="Franke A."/>
            <person name="Friedrich D."/>
            <person name="Gadbois L."/>
            <person name="Gearin G."/>
            <person name="Gearin C.R."/>
            <person name="Giannoukos G."/>
            <person name="Goode T."/>
            <person name="Graham J."/>
            <person name="Grandbois E."/>
            <person name="Grewal S."/>
            <person name="Gyaltsen K."/>
            <person name="Hafez N."/>
            <person name="Hagos B."/>
            <person name="Hall J."/>
            <person name="Henson C."/>
            <person name="Hollinger A."/>
            <person name="Honan T."/>
            <person name="Huard M.D."/>
            <person name="Hughes L."/>
            <person name="Hurhula B."/>
            <person name="Husby M.E."/>
            <person name="Kamat A."/>
            <person name="Kanga B."/>
            <person name="Kashin S."/>
            <person name="Khazanovich D."/>
            <person name="Kisner P."/>
            <person name="Lance K."/>
            <person name="Lara M."/>
            <person name="Lee W."/>
            <person name="Lennon N."/>
            <person name="Letendre F."/>
            <person name="LeVine R."/>
            <person name="Lipovsky A."/>
            <person name="Liu X."/>
            <person name="Liu J."/>
            <person name="Liu S."/>
            <person name="Lokyitsang T."/>
            <person name="Lokyitsang Y."/>
            <person name="Lubonja R."/>
            <person name="Lui A."/>
            <person name="MacDonald P."/>
            <person name="Magnisalis V."/>
            <person name="Maru K."/>
            <person name="Matthews C."/>
            <person name="McCusker W."/>
            <person name="McDonough S."/>
            <person name="Mehta T."/>
            <person name="Meldrim J."/>
            <person name="Meneus L."/>
            <person name="Mihai O."/>
            <person name="Mihalev A."/>
            <person name="Mihova T."/>
            <person name="Mittelman R."/>
            <person name="Mlenga V."/>
            <person name="Montmayeur A."/>
            <person name="Mulrain L."/>
            <person name="Navidi A."/>
            <person name="Naylor J."/>
            <person name="Negash T."/>
            <person name="Nguyen T."/>
            <person name="Nguyen N."/>
            <person name="Nicol R."/>
            <person name="Norbu C."/>
            <person name="Norbu N."/>
            <person name="Novod N."/>
            <person name="O'Neill B."/>
            <person name="Osman S."/>
            <person name="Markiewicz E."/>
            <person name="Oyono O.L."/>
            <person name="Patti C."/>
            <person name="Phunkhang P."/>
            <person name="Pierre F."/>
            <person name="Priest M."/>
            <person name="Raghuraman S."/>
            <person name="Rege F."/>
            <person name="Reyes R."/>
            <person name="Rise C."/>
            <person name="Rogov P."/>
            <person name="Ross K."/>
            <person name="Ryan E."/>
            <person name="Settipalli S."/>
            <person name="Shea T."/>
            <person name="Sherpa N."/>
            <person name="Shi L."/>
            <person name="Shih D."/>
            <person name="Sparrow T."/>
            <person name="Spaulding J."/>
            <person name="Stalker J."/>
            <person name="Stange-Thomann N."/>
            <person name="Stavropoulos S."/>
            <person name="Stone C."/>
            <person name="Strader C."/>
            <person name="Tesfaye S."/>
            <person name="Thomson T."/>
            <person name="Thoulutsang Y."/>
            <person name="Thoulutsang D."/>
            <person name="Topham K."/>
            <person name="Topping I."/>
            <person name="Tsamla T."/>
            <person name="Vassiliev H."/>
            <person name="Vo A."/>
            <person name="Wangchuk T."/>
            <person name="Wangdi T."/>
            <person name="Weiand M."/>
            <person name="Wilkinson J."/>
            <person name="Wilson A."/>
            <person name="Yadav S."/>
            <person name="Young G."/>
            <person name="Yu Q."/>
            <person name="Zembek L."/>
            <person name="Zhong D."/>
            <person name="Zimmer A."/>
            <person name="Zwirko Z."/>
            <person name="Jaffe D.B."/>
            <person name="Alvarez P."/>
            <person name="Brockman W."/>
            <person name="Butler J."/>
            <person name="Chin C."/>
            <person name="Gnerre S."/>
            <person name="Grabherr M."/>
            <person name="Kleber M."/>
            <person name="Mauceli E."/>
            <person name="MacCallum I."/>
        </authorList>
    </citation>
    <scope>NUCLEOTIDE SEQUENCE [LARGE SCALE GENOMIC DNA]</scope>
    <source>
        <strain evidence="6">Tucson 14030-0811.24</strain>
    </source>
</reference>
<dbReference type="PROSITE" id="PS50035">
    <property type="entry name" value="PLD"/>
    <property type="match status" value="1"/>
</dbReference>
<evidence type="ECO:0000256" key="3">
    <source>
        <dbReference type="SAM" id="Phobius"/>
    </source>
</evidence>
<feature type="transmembrane region" description="Helical" evidence="3">
    <location>
        <begin position="54"/>
        <end position="73"/>
    </location>
</feature>
<dbReference type="Pfam" id="PF13918">
    <property type="entry name" value="PLDc_3"/>
    <property type="match status" value="1"/>
</dbReference>
<dbReference type="CDD" id="cd09106">
    <property type="entry name" value="PLDc_vPLD3_4_5_like_1"/>
    <property type="match status" value="1"/>
</dbReference>
<organism evidence="5 6">
    <name type="scientific">Drosophila willistoni</name>
    <name type="common">Fruit fly</name>
    <dbReference type="NCBI Taxonomy" id="7260"/>
    <lineage>
        <taxon>Eukaryota</taxon>
        <taxon>Metazoa</taxon>
        <taxon>Ecdysozoa</taxon>
        <taxon>Arthropoda</taxon>
        <taxon>Hexapoda</taxon>
        <taxon>Insecta</taxon>
        <taxon>Pterygota</taxon>
        <taxon>Neoptera</taxon>
        <taxon>Endopterygota</taxon>
        <taxon>Diptera</taxon>
        <taxon>Brachycera</taxon>
        <taxon>Muscomorpha</taxon>
        <taxon>Ephydroidea</taxon>
        <taxon>Drosophilidae</taxon>
        <taxon>Drosophila</taxon>
        <taxon>Sophophora</taxon>
    </lineage>
</organism>
<keyword evidence="6" id="KW-1185">Reference proteome</keyword>
<dbReference type="CDD" id="cd09107">
    <property type="entry name" value="PLDc_vPLD3_4_5_like_2"/>
    <property type="match status" value="1"/>
</dbReference>
<dbReference type="AlphaFoldDB" id="B4N7C8"/>
<protein>
    <recommendedName>
        <fullName evidence="4">PLD phosphodiesterase domain-containing protein</fullName>
    </recommendedName>
</protein>
<gene>
    <name evidence="5" type="primary">Dwil\GK21048</name>
    <name evidence="5" type="ORF">Dwil_GK21048</name>
</gene>
<evidence type="ECO:0000256" key="2">
    <source>
        <dbReference type="SAM" id="MobiDB-lite"/>
    </source>
</evidence>
<dbReference type="InParanoid" id="B4N7C8"/>
<accession>B4N7C8</accession>
<evidence type="ECO:0000259" key="4">
    <source>
        <dbReference type="PROSITE" id="PS50035"/>
    </source>
</evidence>
<dbReference type="HOGENOM" id="CLU_027021_3_1_1"/>
<dbReference type="eggNOG" id="KOG3603">
    <property type="taxonomic scope" value="Eukaryota"/>
</dbReference>
<keyword evidence="3" id="KW-0472">Membrane</keyword>
<dbReference type="STRING" id="7260.B4N7C8"/>
<name>B4N7C8_DROWI</name>
<dbReference type="InterPro" id="IPR032803">
    <property type="entry name" value="PLDc_3"/>
</dbReference>
<dbReference type="KEGG" id="dwi:6646606"/>
<dbReference type="OrthoDB" id="1923775at2759"/>
<dbReference type="GO" id="GO:0003824">
    <property type="term" value="F:catalytic activity"/>
    <property type="evidence" value="ECO:0007669"/>
    <property type="project" value="InterPro"/>
</dbReference>
<dbReference type="PANTHER" id="PTHR10185:SF17">
    <property type="entry name" value="GM01519P-RELATED"/>
    <property type="match status" value="1"/>
</dbReference>
<evidence type="ECO:0000256" key="1">
    <source>
        <dbReference type="ARBA" id="ARBA00008664"/>
    </source>
</evidence>
<dbReference type="PANTHER" id="PTHR10185">
    <property type="entry name" value="PHOSPHOLIPASE D - RELATED"/>
    <property type="match status" value="1"/>
</dbReference>
<evidence type="ECO:0000313" key="6">
    <source>
        <dbReference type="Proteomes" id="UP000007798"/>
    </source>
</evidence>
<keyword evidence="3" id="KW-1133">Transmembrane helix</keyword>
<dbReference type="SMART" id="SM00155">
    <property type="entry name" value="PLDc"/>
    <property type="match status" value="2"/>
</dbReference>
<dbReference type="InterPro" id="IPR050874">
    <property type="entry name" value="Diverse_PLD-related"/>
</dbReference>
<comment type="similarity">
    <text evidence="1">Belongs to the phospholipase D family.</text>
</comment>
<feature type="domain" description="PLD phosphodiesterase" evidence="4">
    <location>
        <begin position="203"/>
        <end position="230"/>
    </location>
</feature>
<sequence>MSQRQDEIDYQPVATTGEDQGHSSSSSCCRRPNCLIKAREMEEGHGICCCTHGYMIPIFILFVLVLVILLLPWDTFHRREEQANHAVATPLPCQMQLVESLPIGLNFSDDSPSFLTTFEAFQWLISNAKISLDIAAPYWTLRGVDINDSSTQQGEHLFQRLLANGDTGKPKIRLRIALNSNQESFWYADARILANYGAADVVAVNQMNSKLLIADNQHFYIGSSTMDFRSFTQVKELGVLAKNCPHLTRDVVKIFKAYWHVGSGNEIPSFWPWTYDSHFNRKHPILLNVSNKYTMKAFVSTSPPSLTATGRSQELEAVLNTIDTASSYIYIALRDYLPLLRMENKTKYWPDIDNALRKAAVDRKVVIKLLISWWKHSEPSEEHFLRSLQDLNHLDENVDIQIRRFVVPSNDDLDRIPYSRFNYNSYMVTENQAYIGSSTWSGEFFFQSTGVGLFLMDNFDNINGSLRIDLFNVFKRDWFSSYALALKPNLQI</sequence>
<dbReference type="Gene3D" id="3.30.870.10">
    <property type="entry name" value="Endonuclease Chain A"/>
    <property type="match status" value="2"/>
</dbReference>
<dbReference type="Proteomes" id="UP000007798">
    <property type="component" value="Unassembled WGS sequence"/>
</dbReference>